<dbReference type="PANTHER" id="PTHR11264">
    <property type="entry name" value="URACIL-DNA GLYCOSYLASE"/>
    <property type="match status" value="1"/>
</dbReference>
<evidence type="ECO:0000256" key="5">
    <source>
        <dbReference type="ARBA" id="ARBA00012030"/>
    </source>
</evidence>
<name>A0A0M3Q9J6_9CORY</name>
<dbReference type="NCBIfam" id="NF003592">
    <property type="entry name" value="PRK05254.1-5"/>
    <property type="match status" value="1"/>
</dbReference>
<accession>A0A0M3Q9J6</accession>
<dbReference type="InterPro" id="IPR036895">
    <property type="entry name" value="Uracil-DNA_glycosylase-like_sf"/>
</dbReference>
<dbReference type="CDD" id="cd10027">
    <property type="entry name" value="UDG-F1-like"/>
    <property type="match status" value="1"/>
</dbReference>
<comment type="subcellular location">
    <subcellularLocation>
        <location evidence="3 11">Cytoplasm</location>
    </subcellularLocation>
</comment>
<dbReference type="NCBIfam" id="NF003588">
    <property type="entry name" value="PRK05254.1-1"/>
    <property type="match status" value="1"/>
</dbReference>
<dbReference type="PROSITE" id="PS00130">
    <property type="entry name" value="U_DNA_GLYCOSYLASE"/>
    <property type="match status" value="1"/>
</dbReference>
<dbReference type="GO" id="GO:0004844">
    <property type="term" value="F:uracil DNA N-glycosylase activity"/>
    <property type="evidence" value="ECO:0007669"/>
    <property type="project" value="UniProtKB-UniRule"/>
</dbReference>
<feature type="domain" description="Uracil-DNA glycosylase-like" evidence="14">
    <location>
        <begin position="50"/>
        <end position="210"/>
    </location>
</feature>
<dbReference type="GO" id="GO:0005737">
    <property type="term" value="C:cytoplasm"/>
    <property type="evidence" value="ECO:0007669"/>
    <property type="project" value="UniProtKB-SubCell"/>
</dbReference>
<evidence type="ECO:0000256" key="1">
    <source>
        <dbReference type="ARBA" id="ARBA00001400"/>
    </source>
</evidence>
<keyword evidence="9 11" id="KW-0378">Hydrolase</keyword>
<evidence type="ECO:0000256" key="10">
    <source>
        <dbReference type="ARBA" id="ARBA00023204"/>
    </source>
</evidence>
<comment type="function">
    <text evidence="2 11 13">Excises uracil residues from the DNA which can arise as a result of misincorporation of dUMP residues by DNA polymerase or due to deamination of cytosine.</text>
</comment>
<reference evidence="15 16" key="1">
    <citation type="submission" date="2014-08" db="EMBL/GenBank/DDBJ databases">
        <title>Complete genome sequence of Corynebacterium deserti GIMN1.010 (=DSM 45689), isolated from desert sand in western China.</title>
        <authorList>
            <person name="Ruckert C."/>
            <person name="Albersmeier A."/>
            <person name="Kalinowski J."/>
        </authorList>
    </citation>
    <scope>NUCLEOTIDE SEQUENCE [LARGE SCALE GENOMIC DNA]</scope>
    <source>
        <strain evidence="15 16">GIMN1.010</strain>
    </source>
</reference>
<evidence type="ECO:0000256" key="9">
    <source>
        <dbReference type="ARBA" id="ARBA00022801"/>
    </source>
</evidence>
<sequence length="222" mass="24213">MWESVDKLPIHDSWKPVLRPLAADIAALGAWLEGEPDGFLPPEPDVFHAFAYPFDQVKVLIMGQDPYPTPGHAMGLSFSTHPAVRPLPRSLTNIFKELSSDLGIEGIPDTGDLRPWCEQGVALFNRVLTVHPGAAGSHKGKGWEKITQHAITALAQRNQPLVAILWGKQAQDVQKFLGETPAICTAHPSPLSASRGFFGSRPFSTANEMLKNLGATPINWQL</sequence>
<proteinExistence type="inferred from homology"/>
<dbReference type="GO" id="GO:0097510">
    <property type="term" value="P:base-excision repair, AP site formation via deaminated base removal"/>
    <property type="evidence" value="ECO:0007669"/>
    <property type="project" value="TreeGrafter"/>
</dbReference>
<dbReference type="EC" id="3.2.2.27" evidence="5 11"/>
<evidence type="ECO:0000256" key="4">
    <source>
        <dbReference type="ARBA" id="ARBA00008184"/>
    </source>
</evidence>
<evidence type="ECO:0000256" key="3">
    <source>
        <dbReference type="ARBA" id="ARBA00004496"/>
    </source>
</evidence>
<keyword evidence="15" id="KW-0326">Glycosidase</keyword>
<dbReference type="SUPFAM" id="SSF52141">
    <property type="entry name" value="Uracil-DNA glycosylase-like"/>
    <property type="match status" value="1"/>
</dbReference>
<dbReference type="AlphaFoldDB" id="A0A0M3Q9J6"/>
<dbReference type="InterPro" id="IPR005122">
    <property type="entry name" value="Uracil-DNA_glycosylase-like"/>
</dbReference>
<dbReference type="FunFam" id="3.40.470.10:FF:000006">
    <property type="entry name" value="Uracil-DNA glycosylase"/>
    <property type="match status" value="1"/>
</dbReference>
<dbReference type="KEGG" id="cdx:CDES_06465"/>
<evidence type="ECO:0000256" key="8">
    <source>
        <dbReference type="ARBA" id="ARBA00022763"/>
    </source>
</evidence>
<keyword evidence="7 11" id="KW-0963">Cytoplasm</keyword>
<dbReference type="PATRIC" id="fig|931089.4.peg.1311"/>
<evidence type="ECO:0000256" key="7">
    <source>
        <dbReference type="ARBA" id="ARBA00022490"/>
    </source>
</evidence>
<dbReference type="SMART" id="SM00986">
    <property type="entry name" value="UDG"/>
    <property type="match status" value="1"/>
</dbReference>
<dbReference type="EMBL" id="CP009220">
    <property type="protein sequence ID" value="ALC05713.1"/>
    <property type="molecule type" value="Genomic_DNA"/>
</dbReference>
<dbReference type="Pfam" id="PF03167">
    <property type="entry name" value="UDG"/>
    <property type="match status" value="1"/>
</dbReference>
<comment type="catalytic activity">
    <reaction evidence="1 11 13">
        <text>Hydrolyzes single-stranded DNA or mismatched double-stranded DNA and polynucleotides, releasing free uracil.</text>
        <dbReference type="EC" id="3.2.2.27"/>
    </reaction>
</comment>
<organism evidence="15 16">
    <name type="scientific">Corynebacterium deserti GIMN1.010</name>
    <dbReference type="NCBI Taxonomy" id="931089"/>
    <lineage>
        <taxon>Bacteria</taxon>
        <taxon>Bacillati</taxon>
        <taxon>Actinomycetota</taxon>
        <taxon>Actinomycetes</taxon>
        <taxon>Mycobacteriales</taxon>
        <taxon>Corynebacteriaceae</taxon>
        <taxon>Corynebacterium</taxon>
    </lineage>
</organism>
<evidence type="ECO:0000256" key="13">
    <source>
        <dbReference type="RuleBase" id="RU003780"/>
    </source>
</evidence>
<evidence type="ECO:0000256" key="12">
    <source>
        <dbReference type="PROSITE-ProRule" id="PRU10072"/>
    </source>
</evidence>
<evidence type="ECO:0000259" key="14">
    <source>
        <dbReference type="SMART" id="SM00986"/>
    </source>
</evidence>
<evidence type="ECO:0000313" key="15">
    <source>
        <dbReference type="EMBL" id="ALC05713.1"/>
    </source>
</evidence>
<dbReference type="Proteomes" id="UP000068067">
    <property type="component" value="Chromosome"/>
</dbReference>
<evidence type="ECO:0000256" key="6">
    <source>
        <dbReference type="ARBA" id="ARBA00018429"/>
    </source>
</evidence>
<protein>
    <recommendedName>
        <fullName evidence="6 11">Uracil-DNA glycosylase</fullName>
        <shortName evidence="11">UDG</shortName>
        <ecNumber evidence="5 11">3.2.2.27</ecNumber>
    </recommendedName>
</protein>
<evidence type="ECO:0000256" key="11">
    <source>
        <dbReference type="HAMAP-Rule" id="MF_00148"/>
    </source>
</evidence>
<comment type="similarity">
    <text evidence="4 11 13">Belongs to the uracil-DNA glycosylase (UDG) superfamily. UNG family.</text>
</comment>
<dbReference type="InterPro" id="IPR002043">
    <property type="entry name" value="UDG_fam1"/>
</dbReference>
<dbReference type="Gene3D" id="3.40.470.10">
    <property type="entry name" value="Uracil-DNA glycosylase-like domain"/>
    <property type="match status" value="1"/>
</dbReference>
<evidence type="ECO:0000256" key="2">
    <source>
        <dbReference type="ARBA" id="ARBA00002631"/>
    </source>
</evidence>
<gene>
    <name evidence="11 15" type="primary">ung</name>
    <name evidence="15" type="ORF">CDES_06465</name>
</gene>
<feature type="active site" description="Proton acceptor" evidence="11 12">
    <location>
        <position position="65"/>
    </location>
</feature>
<dbReference type="HAMAP" id="MF_00148">
    <property type="entry name" value="UDG"/>
    <property type="match status" value="1"/>
</dbReference>
<dbReference type="SMART" id="SM00987">
    <property type="entry name" value="UreE_C"/>
    <property type="match status" value="1"/>
</dbReference>
<keyword evidence="16" id="KW-1185">Reference proteome</keyword>
<keyword evidence="10 11" id="KW-0234">DNA repair</keyword>
<dbReference type="NCBIfam" id="TIGR00628">
    <property type="entry name" value="ung"/>
    <property type="match status" value="1"/>
</dbReference>
<dbReference type="PANTHER" id="PTHR11264:SF0">
    <property type="entry name" value="URACIL-DNA GLYCOSYLASE"/>
    <property type="match status" value="1"/>
</dbReference>
<dbReference type="InterPro" id="IPR018085">
    <property type="entry name" value="Ura-DNA_Glyclase_AS"/>
</dbReference>
<dbReference type="STRING" id="931089.CDES_06465"/>
<keyword evidence="8 11" id="KW-0227">DNA damage</keyword>
<evidence type="ECO:0000313" key="16">
    <source>
        <dbReference type="Proteomes" id="UP000068067"/>
    </source>
</evidence>